<dbReference type="OrthoDB" id="10253408at2759"/>
<dbReference type="PANTHER" id="PTHR12411">
    <property type="entry name" value="CYSTEINE PROTEASE FAMILY C1-RELATED"/>
    <property type="match status" value="1"/>
</dbReference>
<gene>
    <name evidence="12" type="primary">LOC107959778</name>
</gene>
<dbReference type="GO" id="GO:0051603">
    <property type="term" value="P:proteolysis involved in protein catabolic process"/>
    <property type="evidence" value="ECO:0000318"/>
    <property type="project" value="GO_Central"/>
</dbReference>
<comment type="similarity">
    <text evidence="1">Belongs to the peptidase C1 family.</text>
</comment>
<name>A0A1U8PJN8_GOSHI</name>
<reference evidence="12" key="2">
    <citation type="submission" date="2025-08" db="UniProtKB">
        <authorList>
            <consortium name="RefSeq"/>
        </authorList>
    </citation>
    <scope>IDENTIFICATION</scope>
</reference>
<keyword evidence="6" id="KW-0865">Zymogen</keyword>
<dbReference type="PROSITE" id="PS00639">
    <property type="entry name" value="THIOL_PROTEASE_HIS"/>
    <property type="match status" value="1"/>
</dbReference>
<evidence type="ECO:0000256" key="2">
    <source>
        <dbReference type="ARBA" id="ARBA00022670"/>
    </source>
</evidence>
<dbReference type="InterPro" id="IPR039417">
    <property type="entry name" value="Peptidase_C1A_papain-like"/>
</dbReference>
<reference evidence="11" key="1">
    <citation type="journal article" date="2020" name="Nat. Genet.">
        <title>Genomic diversifications of five Gossypium allopolyploid species and their impact on cotton improvement.</title>
        <authorList>
            <person name="Chen Z.J."/>
            <person name="Sreedasyam A."/>
            <person name="Ando A."/>
            <person name="Song Q."/>
            <person name="De Santiago L.M."/>
            <person name="Hulse-Kemp A.M."/>
            <person name="Ding M."/>
            <person name="Ye W."/>
            <person name="Kirkbride R.C."/>
            <person name="Jenkins J."/>
            <person name="Plott C."/>
            <person name="Lovell J."/>
            <person name="Lin Y.M."/>
            <person name="Vaughn R."/>
            <person name="Liu B."/>
            <person name="Simpson S."/>
            <person name="Scheffler B.E."/>
            <person name="Wen L."/>
            <person name="Saski C.A."/>
            <person name="Grover C.E."/>
            <person name="Hu G."/>
            <person name="Conover J.L."/>
            <person name="Carlson J.W."/>
            <person name="Shu S."/>
            <person name="Boston L.B."/>
            <person name="Williams M."/>
            <person name="Peterson D.G."/>
            <person name="McGee K."/>
            <person name="Jones D.C."/>
            <person name="Wendel J.F."/>
            <person name="Stelly D.M."/>
            <person name="Grimwood J."/>
            <person name="Schmutz J."/>
        </authorList>
    </citation>
    <scope>NUCLEOTIDE SEQUENCE [LARGE SCALE GENOMIC DNA]</scope>
    <source>
        <strain evidence="11">cv. TM-1</strain>
    </source>
</reference>
<keyword evidence="11" id="KW-1185">Reference proteome</keyword>
<dbReference type="InterPro" id="IPR025661">
    <property type="entry name" value="Pept_asp_AS"/>
</dbReference>
<feature type="chain" id="PRO_5018585210" evidence="8">
    <location>
        <begin position="24"/>
        <end position="343"/>
    </location>
</feature>
<dbReference type="GO" id="GO:0005615">
    <property type="term" value="C:extracellular space"/>
    <property type="evidence" value="ECO:0000318"/>
    <property type="project" value="GO_Central"/>
</dbReference>
<evidence type="ECO:0000259" key="9">
    <source>
        <dbReference type="SMART" id="SM00645"/>
    </source>
</evidence>
<organism evidence="11 12">
    <name type="scientific">Gossypium hirsutum</name>
    <name type="common">Upland cotton</name>
    <name type="synonym">Gossypium mexicanum</name>
    <dbReference type="NCBI Taxonomy" id="3635"/>
    <lineage>
        <taxon>Eukaryota</taxon>
        <taxon>Viridiplantae</taxon>
        <taxon>Streptophyta</taxon>
        <taxon>Embryophyta</taxon>
        <taxon>Tracheophyta</taxon>
        <taxon>Spermatophyta</taxon>
        <taxon>Magnoliopsida</taxon>
        <taxon>eudicotyledons</taxon>
        <taxon>Gunneridae</taxon>
        <taxon>Pentapetalae</taxon>
        <taxon>rosids</taxon>
        <taxon>malvids</taxon>
        <taxon>Malvales</taxon>
        <taxon>Malvaceae</taxon>
        <taxon>Malvoideae</taxon>
        <taxon>Gossypium</taxon>
    </lineage>
</organism>
<dbReference type="Proteomes" id="UP000818029">
    <property type="component" value="Chromosome A05"/>
</dbReference>
<evidence type="ECO:0000256" key="7">
    <source>
        <dbReference type="ARBA" id="ARBA00023157"/>
    </source>
</evidence>
<dbReference type="AlphaFoldDB" id="A0A1U8PJN8"/>
<evidence type="ECO:0000256" key="5">
    <source>
        <dbReference type="ARBA" id="ARBA00022807"/>
    </source>
</evidence>
<evidence type="ECO:0000256" key="4">
    <source>
        <dbReference type="ARBA" id="ARBA00022801"/>
    </source>
</evidence>
<dbReference type="PROSITE" id="PS00139">
    <property type="entry name" value="THIOL_PROTEASE_CYS"/>
    <property type="match status" value="1"/>
</dbReference>
<dbReference type="RefSeq" id="XP_016751407.1">
    <property type="nucleotide sequence ID" value="XM_016895918.2"/>
</dbReference>
<evidence type="ECO:0000256" key="3">
    <source>
        <dbReference type="ARBA" id="ARBA00022729"/>
    </source>
</evidence>
<dbReference type="InterPro" id="IPR000169">
    <property type="entry name" value="Pept_cys_AS"/>
</dbReference>
<keyword evidence="5" id="KW-0788">Thiol protease</keyword>
<keyword evidence="3 8" id="KW-0732">Signal</keyword>
<keyword evidence="7" id="KW-1015">Disulfide bond</keyword>
<dbReference type="SMART" id="SM00645">
    <property type="entry name" value="Pept_C1"/>
    <property type="match status" value="1"/>
</dbReference>
<dbReference type="FunFam" id="3.90.70.10:FF:000023">
    <property type="entry name" value="Senescence-specific cysteine protease SAG39"/>
    <property type="match status" value="1"/>
</dbReference>
<sequence length="343" mass="38540">MMENPSFTLLLVCVLCMSSVVQCKYNCPEKYDPHVMQERYQRWVARHGRKYKSKNEWTLRFGIYKSNSQFIDCVNSQNLSFKLTDNEFADMTNDEFRAMYLGYQSIRSPCESNSKGFAYDKYHNLPKSIDWRKKGAVAPIKNQGQCGSCWAFSAVAAIEGINQIKTGNLTSLSEQELIDCDTDSLDQGCNGGHMVQAYEFVINNGGITTEKDYPYTGRDDTCKRTQAKNHAVTISGYKRLPTNNETALQIAVSQQPVSVAIDAAGLEFQFYFGGVFNGDCGNELNHGVAIVGYGEVLNKKYWIVKNSWGTEWGEAGYVRLERGVSDKRGLCGIAMDTSYPVKK</sequence>
<dbReference type="PRINTS" id="PR00705">
    <property type="entry name" value="PAPAIN"/>
</dbReference>
<proteinExistence type="inferred from homology"/>
<evidence type="ECO:0000256" key="8">
    <source>
        <dbReference type="SAM" id="SignalP"/>
    </source>
</evidence>
<protein>
    <submittedName>
        <fullName evidence="12">Ervatamin-B</fullName>
    </submittedName>
</protein>
<dbReference type="InterPro" id="IPR025660">
    <property type="entry name" value="Pept_his_AS"/>
</dbReference>
<dbReference type="PaxDb" id="3635-A0A1U8PJN8"/>
<accession>A0A1U8PJN8</accession>
<evidence type="ECO:0000313" key="12">
    <source>
        <dbReference type="RefSeq" id="XP_016751407.1"/>
    </source>
</evidence>
<dbReference type="STRING" id="3635.A0A1U8PJN8"/>
<keyword evidence="2" id="KW-0645">Protease</keyword>
<evidence type="ECO:0000256" key="6">
    <source>
        <dbReference type="ARBA" id="ARBA00023145"/>
    </source>
</evidence>
<evidence type="ECO:0000256" key="1">
    <source>
        <dbReference type="ARBA" id="ARBA00008455"/>
    </source>
</evidence>
<dbReference type="KEGG" id="ghi:107959778"/>
<feature type="signal peptide" evidence="8">
    <location>
        <begin position="1"/>
        <end position="23"/>
    </location>
</feature>
<feature type="domain" description="Peptidase C1A papain C-terminal" evidence="9">
    <location>
        <begin position="125"/>
        <end position="341"/>
    </location>
</feature>
<dbReference type="Pfam" id="PF08246">
    <property type="entry name" value="Inhibitor_I29"/>
    <property type="match status" value="1"/>
</dbReference>
<dbReference type="GO" id="GO:0005764">
    <property type="term" value="C:lysosome"/>
    <property type="evidence" value="ECO:0000318"/>
    <property type="project" value="GO_Central"/>
</dbReference>
<keyword evidence="4" id="KW-0378">Hydrolase</keyword>
<dbReference type="Gene3D" id="3.90.70.10">
    <property type="entry name" value="Cysteine proteinases"/>
    <property type="match status" value="1"/>
</dbReference>
<dbReference type="GeneID" id="107959778"/>
<dbReference type="InterPro" id="IPR000668">
    <property type="entry name" value="Peptidase_C1A_C"/>
</dbReference>
<evidence type="ECO:0000259" key="10">
    <source>
        <dbReference type="SMART" id="SM00848"/>
    </source>
</evidence>
<dbReference type="PROSITE" id="PS00640">
    <property type="entry name" value="THIOL_PROTEASE_ASN"/>
    <property type="match status" value="1"/>
</dbReference>
<feature type="domain" description="Cathepsin propeptide inhibitor" evidence="10">
    <location>
        <begin position="40"/>
        <end position="96"/>
    </location>
</feature>
<dbReference type="CDD" id="cd02248">
    <property type="entry name" value="Peptidase_C1A"/>
    <property type="match status" value="1"/>
</dbReference>
<evidence type="ECO:0000313" key="11">
    <source>
        <dbReference type="Proteomes" id="UP000818029"/>
    </source>
</evidence>
<dbReference type="InterPro" id="IPR013128">
    <property type="entry name" value="Peptidase_C1A"/>
</dbReference>
<dbReference type="GO" id="GO:0004197">
    <property type="term" value="F:cysteine-type endopeptidase activity"/>
    <property type="evidence" value="ECO:0000318"/>
    <property type="project" value="GO_Central"/>
</dbReference>
<dbReference type="InterPro" id="IPR013201">
    <property type="entry name" value="Prot_inhib_I29"/>
</dbReference>
<dbReference type="SMART" id="SM00848">
    <property type="entry name" value="Inhibitor_I29"/>
    <property type="match status" value="1"/>
</dbReference>
<dbReference type="SUPFAM" id="SSF54001">
    <property type="entry name" value="Cysteine proteinases"/>
    <property type="match status" value="1"/>
</dbReference>
<dbReference type="InterPro" id="IPR038765">
    <property type="entry name" value="Papain-like_cys_pep_sf"/>
</dbReference>
<dbReference type="Pfam" id="PF00112">
    <property type="entry name" value="Peptidase_C1"/>
    <property type="match status" value="1"/>
</dbReference>